<evidence type="ECO:0000256" key="9">
    <source>
        <dbReference type="ARBA" id="ARBA00022843"/>
    </source>
</evidence>
<dbReference type="PANTHER" id="PTHR10044">
    <property type="entry name" value="INHIBITOR OF APOPTOSIS"/>
    <property type="match status" value="1"/>
</dbReference>
<organism evidence="11 12">
    <name type="scientific">Staurois parvus</name>
    <dbReference type="NCBI Taxonomy" id="386267"/>
    <lineage>
        <taxon>Eukaryota</taxon>
        <taxon>Metazoa</taxon>
        <taxon>Chordata</taxon>
        <taxon>Craniata</taxon>
        <taxon>Vertebrata</taxon>
        <taxon>Euteleostomi</taxon>
        <taxon>Amphibia</taxon>
        <taxon>Batrachia</taxon>
        <taxon>Anura</taxon>
        <taxon>Neobatrachia</taxon>
        <taxon>Ranoidea</taxon>
        <taxon>Ranidae</taxon>
        <taxon>Staurois</taxon>
    </lineage>
</organism>
<sequence>MTWPGPASSTWAPGTGWVQCFSCGGILRSWEPGDRADTEHRKYFPTCPFLRGRRAQQRPPPRGTRHRGRTYPQPDPPTARRAAGRARRLPELLDLTSRMGTFRNWPLHTGLSPEQLATAGFFYTGQRDNVRCFHCDGELRNWERGDDPWREHAKWFPRCEFLMQSMGHAYVRSVQDTIGSSPESSVSNMCINTMKPGLRMS</sequence>
<evidence type="ECO:0000256" key="5">
    <source>
        <dbReference type="ARBA" id="ARBA00022679"/>
    </source>
</evidence>
<name>A0ABN9DMW7_9NEOB</name>
<evidence type="ECO:0000313" key="11">
    <source>
        <dbReference type="EMBL" id="CAI9572841.1"/>
    </source>
</evidence>
<dbReference type="SUPFAM" id="SSF57924">
    <property type="entry name" value="Inhibitor of apoptosis (IAP) repeat"/>
    <property type="match status" value="2"/>
</dbReference>
<feature type="region of interest" description="Disordered" evidence="10">
    <location>
        <begin position="49"/>
        <end position="84"/>
    </location>
</feature>
<keyword evidence="9" id="KW-0832">Ubl conjugation</keyword>
<keyword evidence="7" id="KW-0646">Protease inhibitor</keyword>
<dbReference type="SMART" id="SM00238">
    <property type="entry name" value="BIR"/>
    <property type="match status" value="2"/>
</dbReference>
<dbReference type="EMBL" id="CATNWA010014522">
    <property type="protein sequence ID" value="CAI9572841.1"/>
    <property type="molecule type" value="Genomic_DNA"/>
</dbReference>
<keyword evidence="6" id="KW-0053">Apoptosis</keyword>
<evidence type="ECO:0000256" key="3">
    <source>
        <dbReference type="ARBA" id="ARBA00012483"/>
    </source>
</evidence>
<evidence type="ECO:0000256" key="10">
    <source>
        <dbReference type="SAM" id="MobiDB-lite"/>
    </source>
</evidence>
<comment type="caution">
    <text evidence="11">The sequence shown here is derived from an EMBL/GenBank/DDBJ whole genome shotgun (WGS) entry which is preliminary data.</text>
</comment>
<dbReference type="PANTHER" id="PTHR10044:SF163">
    <property type="entry name" value="BACULOVIRAL IAP REPEAT-CONTAINING PROTEIN 7"/>
    <property type="match status" value="1"/>
</dbReference>
<accession>A0ABN9DMW7</accession>
<dbReference type="Pfam" id="PF00653">
    <property type="entry name" value="BIR"/>
    <property type="match status" value="2"/>
</dbReference>
<evidence type="ECO:0000256" key="2">
    <source>
        <dbReference type="ARBA" id="ARBA00004496"/>
    </source>
</evidence>
<dbReference type="Proteomes" id="UP001162483">
    <property type="component" value="Unassembled WGS sequence"/>
</dbReference>
<evidence type="ECO:0000256" key="4">
    <source>
        <dbReference type="ARBA" id="ARBA00022490"/>
    </source>
</evidence>
<keyword evidence="7" id="KW-0789">Thiol protease inhibitor</keyword>
<evidence type="ECO:0000256" key="7">
    <source>
        <dbReference type="ARBA" id="ARBA00022704"/>
    </source>
</evidence>
<dbReference type="Gene3D" id="1.10.1170.10">
    <property type="entry name" value="Inhibitor Of Apoptosis Protein (2mihbC-IAP-1), Chain A"/>
    <property type="match status" value="2"/>
</dbReference>
<dbReference type="InterPro" id="IPR001370">
    <property type="entry name" value="BIR_rpt"/>
</dbReference>
<evidence type="ECO:0000256" key="8">
    <source>
        <dbReference type="ARBA" id="ARBA00022786"/>
    </source>
</evidence>
<gene>
    <name evidence="11" type="ORF">SPARVUS_LOCUS7505548</name>
</gene>
<reference evidence="11" key="1">
    <citation type="submission" date="2023-05" db="EMBL/GenBank/DDBJ databases">
        <authorList>
            <person name="Stuckert A."/>
        </authorList>
    </citation>
    <scope>NUCLEOTIDE SEQUENCE</scope>
</reference>
<comment type="catalytic activity">
    <reaction evidence="1">
        <text>S-ubiquitinyl-[E2 ubiquitin-conjugating enzyme]-L-cysteine + [acceptor protein]-L-lysine = [E2 ubiquitin-conjugating enzyme]-L-cysteine + N(6)-ubiquitinyl-[acceptor protein]-L-lysine.</text>
        <dbReference type="EC" id="2.3.2.27"/>
    </reaction>
</comment>
<evidence type="ECO:0000313" key="12">
    <source>
        <dbReference type="Proteomes" id="UP001162483"/>
    </source>
</evidence>
<proteinExistence type="predicted"/>
<evidence type="ECO:0000256" key="6">
    <source>
        <dbReference type="ARBA" id="ARBA00022703"/>
    </source>
</evidence>
<keyword evidence="4" id="KW-0963">Cytoplasm</keyword>
<dbReference type="EC" id="2.3.2.27" evidence="3"/>
<dbReference type="PROSITE" id="PS50143">
    <property type="entry name" value="BIR_REPEAT_2"/>
    <property type="match status" value="2"/>
</dbReference>
<evidence type="ECO:0000256" key="1">
    <source>
        <dbReference type="ARBA" id="ARBA00000900"/>
    </source>
</evidence>
<keyword evidence="8" id="KW-0833">Ubl conjugation pathway</keyword>
<keyword evidence="5" id="KW-0808">Transferase</keyword>
<dbReference type="InterPro" id="IPR050784">
    <property type="entry name" value="IAP"/>
</dbReference>
<comment type="subcellular location">
    <subcellularLocation>
        <location evidence="2">Cytoplasm</location>
    </subcellularLocation>
</comment>
<protein>
    <recommendedName>
        <fullName evidence="3">RING-type E3 ubiquitin transferase</fullName>
        <ecNumber evidence="3">2.3.2.27</ecNumber>
    </recommendedName>
</protein>
<keyword evidence="12" id="KW-1185">Reference proteome</keyword>
<dbReference type="CDD" id="cd00022">
    <property type="entry name" value="BIR"/>
    <property type="match status" value="1"/>
</dbReference>